<comment type="caution">
    <text evidence="7">The sequence shown here is derived from an EMBL/GenBank/DDBJ whole genome shotgun (WGS) entry which is preliminary data.</text>
</comment>
<dbReference type="PROSITE" id="PS01302">
    <property type="entry name" value="UPF0758"/>
    <property type="match status" value="1"/>
</dbReference>
<dbReference type="PROSITE" id="PS50249">
    <property type="entry name" value="MPN"/>
    <property type="match status" value="1"/>
</dbReference>
<dbReference type="PANTHER" id="PTHR30471">
    <property type="entry name" value="DNA REPAIR PROTEIN RADC"/>
    <property type="match status" value="1"/>
</dbReference>
<evidence type="ECO:0000259" key="6">
    <source>
        <dbReference type="PROSITE" id="PS50249"/>
    </source>
</evidence>
<dbReference type="CDD" id="cd08071">
    <property type="entry name" value="MPN_DUF2466"/>
    <property type="match status" value="1"/>
</dbReference>
<protein>
    <submittedName>
        <fullName evidence="7">RadC-like JAB domain-containing protein</fullName>
    </submittedName>
</protein>
<sequence>MEKHINTSAFTRAAEIKLTYRNKIAPAERPQVTSSTDCYQVLKQSWDPGKLEFVEQFKVLLLSRANRVLGIYEVSTGGVSGTVADPKLIFAAALKACASGIILSHNHPSGNLKPSAADLQLTKKMKAGGELLDIAVLDHIILTSEGYYSLADEGLM</sequence>
<reference evidence="7 8" key="1">
    <citation type="submission" date="2018-04" db="EMBL/GenBank/DDBJ databases">
        <title>Genomic Encyclopedia of Type Strains, Phase IV (KMG-IV): sequencing the most valuable type-strain genomes for metagenomic binning, comparative biology and taxonomic classification.</title>
        <authorList>
            <person name="Goeker M."/>
        </authorList>
    </citation>
    <scope>NUCLEOTIDE SEQUENCE [LARGE SCALE GENOMIC DNA]</scope>
    <source>
        <strain evidence="7 8">DSM 100231</strain>
    </source>
</reference>
<keyword evidence="4" id="KW-0862">Zinc</keyword>
<organism evidence="7 8">
    <name type="scientific">Pontibacter virosus</name>
    <dbReference type="NCBI Taxonomy" id="1765052"/>
    <lineage>
        <taxon>Bacteria</taxon>
        <taxon>Pseudomonadati</taxon>
        <taxon>Bacteroidota</taxon>
        <taxon>Cytophagia</taxon>
        <taxon>Cytophagales</taxon>
        <taxon>Hymenobacteraceae</taxon>
        <taxon>Pontibacter</taxon>
    </lineage>
</organism>
<dbReference type="PANTHER" id="PTHR30471:SF3">
    <property type="entry name" value="UPF0758 PROTEIN YEES-RELATED"/>
    <property type="match status" value="1"/>
</dbReference>
<dbReference type="OrthoDB" id="9804482at2"/>
<name>A0A2U1AWP5_9BACT</name>
<evidence type="ECO:0000256" key="3">
    <source>
        <dbReference type="ARBA" id="ARBA00022801"/>
    </source>
</evidence>
<evidence type="ECO:0000313" key="7">
    <source>
        <dbReference type="EMBL" id="PVY40854.1"/>
    </source>
</evidence>
<accession>A0A2U1AWP5</accession>
<dbReference type="Gene3D" id="3.40.140.10">
    <property type="entry name" value="Cytidine Deaminase, domain 2"/>
    <property type="match status" value="1"/>
</dbReference>
<evidence type="ECO:0000256" key="5">
    <source>
        <dbReference type="ARBA" id="ARBA00023049"/>
    </source>
</evidence>
<evidence type="ECO:0000256" key="1">
    <source>
        <dbReference type="ARBA" id="ARBA00022670"/>
    </source>
</evidence>
<keyword evidence="2" id="KW-0479">Metal-binding</keyword>
<feature type="domain" description="MPN" evidence="6">
    <location>
        <begin position="31"/>
        <end position="156"/>
    </location>
</feature>
<dbReference type="AlphaFoldDB" id="A0A2U1AWP5"/>
<dbReference type="Proteomes" id="UP000245466">
    <property type="component" value="Unassembled WGS sequence"/>
</dbReference>
<dbReference type="GO" id="GO:0008237">
    <property type="term" value="F:metallopeptidase activity"/>
    <property type="evidence" value="ECO:0007669"/>
    <property type="project" value="UniProtKB-KW"/>
</dbReference>
<evidence type="ECO:0000256" key="4">
    <source>
        <dbReference type="ARBA" id="ARBA00022833"/>
    </source>
</evidence>
<dbReference type="EMBL" id="QEKI01000006">
    <property type="protein sequence ID" value="PVY40854.1"/>
    <property type="molecule type" value="Genomic_DNA"/>
</dbReference>
<keyword evidence="3" id="KW-0378">Hydrolase</keyword>
<dbReference type="GO" id="GO:0046872">
    <property type="term" value="F:metal ion binding"/>
    <property type="evidence" value="ECO:0007669"/>
    <property type="project" value="UniProtKB-KW"/>
</dbReference>
<dbReference type="InterPro" id="IPR020891">
    <property type="entry name" value="UPF0758_CS"/>
</dbReference>
<keyword evidence="1" id="KW-0645">Protease</keyword>
<dbReference type="Pfam" id="PF04002">
    <property type="entry name" value="RadC"/>
    <property type="match status" value="1"/>
</dbReference>
<dbReference type="RefSeq" id="WP_116543585.1">
    <property type="nucleotide sequence ID" value="NZ_QEKI01000006.1"/>
</dbReference>
<keyword evidence="8" id="KW-1185">Reference proteome</keyword>
<evidence type="ECO:0000256" key="2">
    <source>
        <dbReference type="ARBA" id="ARBA00022723"/>
    </source>
</evidence>
<gene>
    <name evidence="7" type="ORF">C8E01_106196</name>
</gene>
<dbReference type="InterPro" id="IPR001405">
    <property type="entry name" value="UPF0758"/>
</dbReference>
<evidence type="ECO:0000313" key="8">
    <source>
        <dbReference type="Proteomes" id="UP000245466"/>
    </source>
</evidence>
<proteinExistence type="predicted"/>
<dbReference type="InterPro" id="IPR025657">
    <property type="entry name" value="RadC_JAB"/>
</dbReference>
<dbReference type="GO" id="GO:0006508">
    <property type="term" value="P:proteolysis"/>
    <property type="evidence" value="ECO:0007669"/>
    <property type="project" value="UniProtKB-KW"/>
</dbReference>
<keyword evidence="5" id="KW-0482">Metalloprotease</keyword>
<dbReference type="InterPro" id="IPR037518">
    <property type="entry name" value="MPN"/>
</dbReference>